<sequence>MGGERDWGALGMKAEFSHKIALVTGACTPLGTEVVESLARQGVLVAAVDGDGPRLAELVERLQRAGVRIAGRQIDVRSSAAVDALVDQVEREFGPIDAVVSVAAALRPGPALSISDEDWAHSFGVNADGVFHVSRAVATRMVARRRGTIVVVAAHTATVPRTSVAAYAASRAAAIAYTECLAAEVAARGVHCAVVAPDDARRVVDEVGFLLADTVRHPAQSA</sequence>
<keyword evidence="2" id="KW-0560">Oxidoreductase</keyword>
<dbReference type="InterPro" id="IPR003560">
    <property type="entry name" value="DHB_DH"/>
</dbReference>
<proteinExistence type="inferred from homology"/>
<dbReference type="InterPro" id="IPR057326">
    <property type="entry name" value="KR_dom"/>
</dbReference>
<dbReference type="Pfam" id="PF00106">
    <property type="entry name" value="adh_short"/>
    <property type="match status" value="1"/>
</dbReference>
<dbReference type="SUPFAM" id="SSF51735">
    <property type="entry name" value="NAD(P)-binding Rossmann-fold domains"/>
    <property type="match status" value="1"/>
</dbReference>
<gene>
    <name evidence="5" type="ORF">GCM10010492_37970</name>
</gene>
<dbReference type="SMART" id="SM00822">
    <property type="entry name" value="PKS_KR"/>
    <property type="match status" value="1"/>
</dbReference>
<dbReference type="InterPro" id="IPR036291">
    <property type="entry name" value="NAD(P)-bd_dom_sf"/>
</dbReference>
<dbReference type="PANTHER" id="PTHR43669:SF3">
    <property type="entry name" value="ALCOHOL DEHYDROGENASE, PUTATIVE (AFU_ORTHOLOGUE AFUA_3G03445)-RELATED"/>
    <property type="match status" value="1"/>
</dbReference>
<name>A0ABN0U1T8_9PSEU</name>
<comment type="similarity">
    <text evidence="1 3">Belongs to the short-chain dehydrogenases/reductases (SDR) family.</text>
</comment>
<keyword evidence="6" id="KW-1185">Reference proteome</keyword>
<evidence type="ECO:0000259" key="4">
    <source>
        <dbReference type="SMART" id="SM00822"/>
    </source>
</evidence>
<feature type="domain" description="Ketoreductase" evidence="4">
    <location>
        <begin position="19"/>
        <end position="202"/>
    </location>
</feature>
<dbReference type="PANTHER" id="PTHR43669">
    <property type="entry name" value="5-KETO-D-GLUCONATE 5-REDUCTASE"/>
    <property type="match status" value="1"/>
</dbReference>
<evidence type="ECO:0000313" key="6">
    <source>
        <dbReference type="Proteomes" id="UP001500416"/>
    </source>
</evidence>
<evidence type="ECO:0000256" key="2">
    <source>
        <dbReference type="ARBA" id="ARBA00023002"/>
    </source>
</evidence>
<protein>
    <recommendedName>
        <fullName evidence="4">Ketoreductase domain-containing protein</fullName>
    </recommendedName>
</protein>
<evidence type="ECO:0000256" key="1">
    <source>
        <dbReference type="ARBA" id="ARBA00006484"/>
    </source>
</evidence>
<evidence type="ECO:0000313" key="5">
    <source>
        <dbReference type="EMBL" id="GAA0235425.1"/>
    </source>
</evidence>
<evidence type="ECO:0000256" key="3">
    <source>
        <dbReference type="RuleBase" id="RU000363"/>
    </source>
</evidence>
<organism evidence="5 6">
    <name type="scientific">Saccharothrix mutabilis subsp. mutabilis</name>
    <dbReference type="NCBI Taxonomy" id="66855"/>
    <lineage>
        <taxon>Bacteria</taxon>
        <taxon>Bacillati</taxon>
        <taxon>Actinomycetota</taxon>
        <taxon>Actinomycetes</taxon>
        <taxon>Pseudonocardiales</taxon>
        <taxon>Pseudonocardiaceae</taxon>
        <taxon>Saccharothrix</taxon>
    </lineage>
</organism>
<dbReference type="PRINTS" id="PR01397">
    <property type="entry name" value="DHBDHDRGNASE"/>
</dbReference>
<comment type="caution">
    <text evidence="5">The sequence shown here is derived from an EMBL/GenBank/DDBJ whole genome shotgun (WGS) entry which is preliminary data.</text>
</comment>
<dbReference type="EMBL" id="BAAABU010000007">
    <property type="protein sequence ID" value="GAA0235425.1"/>
    <property type="molecule type" value="Genomic_DNA"/>
</dbReference>
<reference evidence="5 6" key="1">
    <citation type="journal article" date="2019" name="Int. J. Syst. Evol. Microbiol.">
        <title>The Global Catalogue of Microorganisms (GCM) 10K type strain sequencing project: providing services to taxonomists for standard genome sequencing and annotation.</title>
        <authorList>
            <consortium name="The Broad Institute Genomics Platform"/>
            <consortium name="The Broad Institute Genome Sequencing Center for Infectious Disease"/>
            <person name="Wu L."/>
            <person name="Ma J."/>
        </authorList>
    </citation>
    <scope>NUCLEOTIDE SEQUENCE [LARGE SCALE GENOMIC DNA]</scope>
    <source>
        <strain evidence="5 6">JCM 3380</strain>
    </source>
</reference>
<dbReference type="Proteomes" id="UP001500416">
    <property type="component" value="Unassembled WGS sequence"/>
</dbReference>
<dbReference type="InterPro" id="IPR002347">
    <property type="entry name" value="SDR_fam"/>
</dbReference>
<dbReference type="PRINTS" id="PR00080">
    <property type="entry name" value="SDRFAMILY"/>
</dbReference>
<dbReference type="Gene3D" id="3.40.50.720">
    <property type="entry name" value="NAD(P)-binding Rossmann-like Domain"/>
    <property type="match status" value="1"/>
</dbReference>
<accession>A0ABN0U1T8</accession>